<dbReference type="UniPathway" id="UPA00378"/>
<feature type="domain" description="Fringe-like glycosyltransferase" evidence="13">
    <location>
        <begin position="87"/>
        <end position="255"/>
    </location>
</feature>
<keyword evidence="7" id="KW-0812">Transmembrane</keyword>
<evidence type="ECO:0000256" key="4">
    <source>
        <dbReference type="ARBA" id="ARBA00012557"/>
    </source>
</evidence>
<gene>
    <name evidence="14" type="primary">Dana\GF14985</name>
    <name evidence="14" type="synonym">dana_GLEANR_15750</name>
    <name evidence="14" type="ORF">GF14985</name>
</gene>
<evidence type="ECO:0000259" key="13">
    <source>
        <dbReference type="Pfam" id="PF02434"/>
    </source>
</evidence>
<evidence type="ECO:0000256" key="3">
    <source>
        <dbReference type="ARBA" id="ARBA00006462"/>
    </source>
</evidence>
<feature type="compositionally biased region" description="Basic and acidic residues" evidence="12">
    <location>
        <begin position="349"/>
        <end position="367"/>
    </location>
</feature>
<accession>B3MLA3</accession>
<evidence type="ECO:0000256" key="7">
    <source>
        <dbReference type="ARBA" id="ARBA00022692"/>
    </source>
</evidence>
<evidence type="ECO:0000256" key="11">
    <source>
        <dbReference type="ARBA" id="ARBA00023136"/>
    </source>
</evidence>
<keyword evidence="9" id="KW-0735">Signal-anchor</keyword>
<dbReference type="GO" id="GO:0016263">
    <property type="term" value="F:glycoprotein-N-acetylgalactosamine 3-beta-galactosyltransferase activity"/>
    <property type="evidence" value="ECO:0007669"/>
    <property type="project" value="UniProtKB-EC"/>
</dbReference>
<feature type="region of interest" description="Disordered" evidence="12">
    <location>
        <begin position="349"/>
        <end position="384"/>
    </location>
</feature>
<dbReference type="OrthoDB" id="414175at2759"/>
<keyword evidence="11" id="KW-0472">Membrane</keyword>
<dbReference type="PANTHER" id="PTHR23033:SF14">
    <property type="entry name" value="GLYCOPROTEIN-N-ACETYLGALACTOSAMINE 3-BETA-GALACTOSYLTRANSFERASE 1-RELATED"/>
    <property type="match status" value="1"/>
</dbReference>
<keyword evidence="8" id="KW-0547">Nucleotide-binding</keyword>
<dbReference type="KEGG" id="dan:6497800"/>
<name>B3MLA3_DROAN</name>
<dbReference type="FunCoup" id="B3MLA3">
    <property type="interactions" value="37"/>
</dbReference>
<keyword evidence="5 14" id="KW-0328">Glycosyltransferase</keyword>
<dbReference type="Pfam" id="PF02434">
    <property type="entry name" value="Fringe"/>
    <property type="match status" value="1"/>
</dbReference>
<dbReference type="EC" id="2.4.1.122" evidence="4"/>
<dbReference type="PANTHER" id="PTHR23033">
    <property type="entry name" value="BETA1,3-GALACTOSYLTRANSFERASE"/>
    <property type="match status" value="1"/>
</dbReference>
<feature type="region of interest" description="Disordered" evidence="12">
    <location>
        <begin position="50"/>
        <end position="74"/>
    </location>
</feature>
<feature type="compositionally biased region" description="Low complexity" evidence="12">
    <location>
        <begin position="55"/>
        <end position="71"/>
    </location>
</feature>
<evidence type="ECO:0000256" key="6">
    <source>
        <dbReference type="ARBA" id="ARBA00022679"/>
    </source>
</evidence>
<feature type="compositionally biased region" description="Polar residues" evidence="12">
    <location>
        <begin position="368"/>
        <end position="377"/>
    </location>
</feature>
<comment type="similarity">
    <text evidence="3">Belongs to the glycosyltransferase 31 family. Beta3-Gal-T subfamily.</text>
</comment>
<dbReference type="InParanoid" id="B3MLA3"/>
<comment type="pathway">
    <text evidence="2">Protein modification; protein glycosylation.</text>
</comment>
<keyword evidence="6 14" id="KW-0808">Transferase</keyword>
<proteinExistence type="inferred from homology"/>
<dbReference type="Proteomes" id="UP000007801">
    <property type="component" value="Unassembled WGS sequence"/>
</dbReference>
<evidence type="ECO:0000313" key="14">
    <source>
        <dbReference type="EMBL" id="EDV30692.1"/>
    </source>
</evidence>
<dbReference type="InterPro" id="IPR003378">
    <property type="entry name" value="Fringe-like_glycosylTrfase"/>
</dbReference>
<dbReference type="FunFam" id="3.90.550.50:FF:000033">
    <property type="entry name" value="GD23186"/>
    <property type="match status" value="1"/>
</dbReference>
<protein>
    <recommendedName>
        <fullName evidence="4">N-acetylgalactosaminide beta-1,3-galactosyltransferase</fullName>
        <ecNumber evidence="4">2.4.1.122</ecNumber>
    </recommendedName>
</protein>
<dbReference type="HOGENOM" id="CLU_035857_0_0_1"/>
<sequence>MQALRQIRKRLELLLMLLIGLAWGIILSELLRRTRWQLSDSFLQAGGRFPSSHRTTTCPTAPPTSASTETPRNTSVPLASRLFNETRILCIVPTTPQTHKSRAIHIKRTWGLRCNKLIFMSTKADKKLGAVDLKVKEGYSNQWAKIRASLQYAYKHDFRNYDWFLKADEDTYVVMENLRSFLHPFSPMKAVYFGNKFRSSQVKQGYMSGGAGYVLSKVALYRFMKFGFSNSSICSNRSYGYEDVELGRCLQAVGVVAGDSRDEHGLNRFIPFSPFQSYPEPPEWYMPYPFYKLANATTDCCSNSAITFHYSYPNDLYVLDYIIYKLKTFGIPKDLEKMPAKRIMQDEMKKWSNDLPSEDKSTTKIHSETSTNRTHVPSNAKVKH</sequence>
<dbReference type="GO" id="GO:0000166">
    <property type="term" value="F:nucleotide binding"/>
    <property type="evidence" value="ECO:0007669"/>
    <property type="project" value="UniProtKB-KW"/>
</dbReference>
<evidence type="ECO:0000256" key="8">
    <source>
        <dbReference type="ARBA" id="ARBA00022741"/>
    </source>
</evidence>
<dbReference type="STRING" id="7217.B3MLA3"/>
<keyword evidence="15" id="KW-1185">Reference proteome</keyword>
<organism evidence="14 15">
    <name type="scientific">Drosophila ananassae</name>
    <name type="common">Fruit fly</name>
    <dbReference type="NCBI Taxonomy" id="7217"/>
    <lineage>
        <taxon>Eukaryota</taxon>
        <taxon>Metazoa</taxon>
        <taxon>Ecdysozoa</taxon>
        <taxon>Arthropoda</taxon>
        <taxon>Hexapoda</taxon>
        <taxon>Insecta</taxon>
        <taxon>Pterygota</taxon>
        <taxon>Neoptera</taxon>
        <taxon>Endopterygota</taxon>
        <taxon>Diptera</taxon>
        <taxon>Brachycera</taxon>
        <taxon>Muscomorpha</taxon>
        <taxon>Ephydroidea</taxon>
        <taxon>Drosophilidae</taxon>
        <taxon>Drosophila</taxon>
        <taxon>Sophophora</taxon>
    </lineage>
</organism>
<evidence type="ECO:0000313" key="15">
    <source>
        <dbReference type="Proteomes" id="UP000007801"/>
    </source>
</evidence>
<evidence type="ECO:0000256" key="12">
    <source>
        <dbReference type="SAM" id="MobiDB-lite"/>
    </source>
</evidence>
<dbReference type="GeneID" id="6497800"/>
<dbReference type="AlphaFoldDB" id="B3MLA3"/>
<dbReference type="GO" id="GO:0016020">
    <property type="term" value="C:membrane"/>
    <property type="evidence" value="ECO:0007669"/>
    <property type="project" value="UniProtKB-SubCell"/>
</dbReference>
<dbReference type="PhylomeDB" id="B3MLA3"/>
<dbReference type="SMR" id="B3MLA3"/>
<evidence type="ECO:0000256" key="10">
    <source>
        <dbReference type="ARBA" id="ARBA00022989"/>
    </source>
</evidence>
<dbReference type="EMBL" id="CH902620">
    <property type="protein sequence ID" value="EDV30692.1"/>
    <property type="molecule type" value="Genomic_DNA"/>
</dbReference>
<dbReference type="OMA" id="NLWPKTR"/>
<keyword evidence="10" id="KW-1133">Transmembrane helix</keyword>
<reference evidence="14 15" key="1">
    <citation type="journal article" date="2007" name="Nature">
        <title>Evolution of genes and genomes on the Drosophila phylogeny.</title>
        <authorList>
            <consortium name="Drosophila 12 Genomes Consortium"/>
            <person name="Clark A.G."/>
            <person name="Eisen M.B."/>
            <person name="Smith D.R."/>
            <person name="Bergman C.M."/>
            <person name="Oliver B."/>
            <person name="Markow T.A."/>
            <person name="Kaufman T.C."/>
            <person name="Kellis M."/>
            <person name="Gelbart W."/>
            <person name="Iyer V.N."/>
            <person name="Pollard D.A."/>
            <person name="Sackton T.B."/>
            <person name="Larracuente A.M."/>
            <person name="Singh N.D."/>
            <person name="Abad J.P."/>
            <person name="Abt D.N."/>
            <person name="Adryan B."/>
            <person name="Aguade M."/>
            <person name="Akashi H."/>
            <person name="Anderson W.W."/>
            <person name="Aquadro C.F."/>
            <person name="Ardell D.H."/>
            <person name="Arguello R."/>
            <person name="Artieri C.G."/>
            <person name="Barbash D.A."/>
            <person name="Barker D."/>
            <person name="Barsanti P."/>
            <person name="Batterham P."/>
            <person name="Batzoglou S."/>
            <person name="Begun D."/>
            <person name="Bhutkar A."/>
            <person name="Blanco E."/>
            <person name="Bosak S.A."/>
            <person name="Bradley R.K."/>
            <person name="Brand A.D."/>
            <person name="Brent M.R."/>
            <person name="Brooks A.N."/>
            <person name="Brown R.H."/>
            <person name="Butlin R.K."/>
            <person name="Caggese C."/>
            <person name="Calvi B.R."/>
            <person name="Bernardo de Carvalho A."/>
            <person name="Caspi A."/>
            <person name="Castrezana S."/>
            <person name="Celniker S.E."/>
            <person name="Chang J.L."/>
            <person name="Chapple C."/>
            <person name="Chatterji S."/>
            <person name="Chinwalla A."/>
            <person name="Civetta A."/>
            <person name="Clifton S.W."/>
            <person name="Comeron J.M."/>
            <person name="Costello J.C."/>
            <person name="Coyne J.A."/>
            <person name="Daub J."/>
            <person name="David R.G."/>
            <person name="Delcher A.L."/>
            <person name="Delehaunty K."/>
            <person name="Do C.B."/>
            <person name="Ebling H."/>
            <person name="Edwards K."/>
            <person name="Eickbush T."/>
            <person name="Evans J.D."/>
            <person name="Filipski A."/>
            <person name="Findeiss S."/>
            <person name="Freyhult E."/>
            <person name="Fulton L."/>
            <person name="Fulton R."/>
            <person name="Garcia A.C."/>
            <person name="Gardiner A."/>
            <person name="Garfield D.A."/>
            <person name="Garvin B.E."/>
            <person name="Gibson G."/>
            <person name="Gilbert D."/>
            <person name="Gnerre S."/>
            <person name="Godfrey J."/>
            <person name="Good R."/>
            <person name="Gotea V."/>
            <person name="Gravely B."/>
            <person name="Greenberg A.J."/>
            <person name="Griffiths-Jones S."/>
            <person name="Gross S."/>
            <person name="Guigo R."/>
            <person name="Gustafson E.A."/>
            <person name="Haerty W."/>
            <person name="Hahn M.W."/>
            <person name="Halligan D.L."/>
            <person name="Halpern A.L."/>
            <person name="Halter G.M."/>
            <person name="Han M.V."/>
            <person name="Heger A."/>
            <person name="Hillier L."/>
            <person name="Hinrichs A.S."/>
            <person name="Holmes I."/>
            <person name="Hoskins R.A."/>
            <person name="Hubisz M.J."/>
            <person name="Hultmark D."/>
            <person name="Huntley M.A."/>
            <person name="Jaffe D.B."/>
            <person name="Jagadeeshan S."/>
            <person name="Jeck W.R."/>
            <person name="Johnson J."/>
            <person name="Jones C.D."/>
            <person name="Jordan W.C."/>
            <person name="Karpen G.H."/>
            <person name="Kataoka E."/>
            <person name="Keightley P.D."/>
            <person name="Kheradpour P."/>
            <person name="Kirkness E.F."/>
            <person name="Koerich L.B."/>
            <person name="Kristiansen K."/>
            <person name="Kudrna D."/>
            <person name="Kulathinal R.J."/>
            <person name="Kumar S."/>
            <person name="Kwok R."/>
            <person name="Lander E."/>
            <person name="Langley C.H."/>
            <person name="Lapoint R."/>
            <person name="Lazzaro B.P."/>
            <person name="Lee S.J."/>
            <person name="Levesque L."/>
            <person name="Li R."/>
            <person name="Lin C.F."/>
            <person name="Lin M.F."/>
            <person name="Lindblad-Toh K."/>
            <person name="Llopart A."/>
            <person name="Long M."/>
            <person name="Low L."/>
            <person name="Lozovsky E."/>
            <person name="Lu J."/>
            <person name="Luo M."/>
            <person name="Machado C.A."/>
            <person name="Makalowski W."/>
            <person name="Marzo M."/>
            <person name="Matsuda M."/>
            <person name="Matzkin L."/>
            <person name="McAllister B."/>
            <person name="McBride C.S."/>
            <person name="McKernan B."/>
            <person name="McKernan K."/>
            <person name="Mendez-Lago M."/>
            <person name="Minx P."/>
            <person name="Mollenhauer M.U."/>
            <person name="Montooth K."/>
            <person name="Mount S.M."/>
            <person name="Mu X."/>
            <person name="Myers E."/>
            <person name="Negre B."/>
            <person name="Newfeld S."/>
            <person name="Nielsen R."/>
            <person name="Noor M.A."/>
            <person name="O'Grady P."/>
            <person name="Pachter L."/>
            <person name="Papaceit M."/>
            <person name="Parisi M.J."/>
            <person name="Parisi M."/>
            <person name="Parts L."/>
            <person name="Pedersen J.S."/>
            <person name="Pesole G."/>
            <person name="Phillippy A.M."/>
            <person name="Ponting C.P."/>
            <person name="Pop M."/>
            <person name="Porcelli D."/>
            <person name="Powell J.R."/>
            <person name="Prohaska S."/>
            <person name="Pruitt K."/>
            <person name="Puig M."/>
            <person name="Quesneville H."/>
            <person name="Ram K.R."/>
            <person name="Rand D."/>
            <person name="Rasmussen M.D."/>
            <person name="Reed L.K."/>
            <person name="Reenan R."/>
            <person name="Reily A."/>
            <person name="Remington K.A."/>
            <person name="Rieger T.T."/>
            <person name="Ritchie M.G."/>
            <person name="Robin C."/>
            <person name="Rogers Y.H."/>
            <person name="Rohde C."/>
            <person name="Rozas J."/>
            <person name="Rubenfield M.J."/>
            <person name="Ruiz A."/>
            <person name="Russo S."/>
            <person name="Salzberg S.L."/>
            <person name="Sanchez-Gracia A."/>
            <person name="Saranga D.J."/>
            <person name="Sato H."/>
            <person name="Schaeffer S.W."/>
            <person name="Schatz M.C."/>
            <person name="Schlenke T."/>
            <person name="Schwartz R."/>
            <person name="Segarra C."/>
            <person name="Singh R.S."/>
            <person name="Sirot L."/>
            <person name="Sirota M."/>
            <person name="Sisneros N.B."/>
            <person name="Smith C.D."/>
            <person name="Smith T.F."/>
            <person name="Spieth J."/>
            <person name="Stage D.E."/>
            <person name="Stark A."/>
            <person name="Stephan W."/>
            <person name="Strausberg R.L."/>
            <person name="Strempel S."/>
            <person name="Sturgill D."/>
            <person name="Sutton G."/>
            <person name="Sutton G.G."/>
            <person name="Tao W."/>
            <person name="Teichmann S."/>
            <person name="Tobari Y.N."/>
            <person name="Tomimura Y."/>
            <person name="Tsolas J.M."/>
            <person name="Valente V.L."/>
            <person name="Venter E."/>
            <person name="Venter J.C."/>
            <person name="Vicario S."/>
            <person name="Vieira F.G."/>
            <person name="Vilella A.J."/>
            <person name="Villasante A."/>
            <person name="Walenz B."/>
            <person name="Wang J."/>
            <person name="Wasserman M."/>
            <person name="Watts T."/>
            <person name="Wilson D."/>
            <person name="Wilson R.K."/>
            <person name="Wing R.A."/>
            <person name="Wolfner M.F."/>
            <person name="Wong A."/>
            <person name="Wong G.K."/>
            <person name="Wu C.I."/>
            <person name="Wu G."/>
            <person name="Yamamoto D."/>
            <person name="Yang H.P."/>
            <person name="Yang S.P."/>
            <person name="Yorke J.A."/>
            <person name="Yoshida K."/>
            <person name="Zdobnov E."/>
            <person name="Zhang P."/>
            <person name="Zhang Y."/>
            <person name="Zimin A.V."/>
            <person name="Baldwin J."/>
            <person name="Abdouelleil A."/>
            <person name="Abdulkadir J."/>
            <person name="Abebe A."/>
            <person name="Abera B."/>
            <person name="Abreu J."/>
            <person name="Acer S.C."/>
            <person name="Aftuck L."/>
            <person name="Alexander A."/>
            <person name="An P."/>
            <person name="Anderson E."/>
            <person name="Anderson S."/>
            <person name="Arachi H."/>
            <person name="Azer M."/>
            <person name="Bachantsang P."/>
            <person name="Barry A."/>
            <person name="Bayul T."/>
            <person name="Berlin A."/>
            <person name="Bessette D."/>
            <person name="Bloom T."/>
            <person name="Blye J."/>
            <person name="Boguslavskiy L."/>
            <person name="Bonnet C."/>
            <person name="Boukhgalter B."/>
            <person name="Bourzgui I."/>
            <person name="Brown A."/>
            <person name="Cahill P."/>
            <person name="Channer S."/>
            <person name="Cheshatsang Y."/>
            <person name="Chuda L."/>
            <person name="Citroen M."/>
            <person name="Collymore A."/>
            <person name="Cooke P."/>
            <person name="Costello M."/>
            <person name="D'Aco K."/>
            <person name="Daza R."/>
            <person name="De Haan G."/>
            <person name="DeGray S."/>
            <person name="DeMaso C."/>
            <person name="Dhargay N."/>
            <person name="Dooley K."/>
            <person name="Dooley E."/>
            <person name="Doricent M."/>
            <person name="Dorje P."/>
            <person name="Dorjee K."/>
            <person name="Dupes A."/>
            <person name="Elong R."/>
            <person name="Falk J."/>
            <person name="Farina A."/>
            <person name="Faro S."/>
            <person name="Ferguson D."/>
            <person name="Fisher S."/>
            <person name="Foley C.D."/>
            <person name="Franke A."/>
            <person name="Friedrich D."/>
            <person name="Gadbois L."/>
            <person name="Gearin G."/>
            <person name="Gearin C.R."/>
            <person name="Giannoukos G."/>
            <person name="Goode T."/>
            <person name="Graham J."/>
            <person name="Grandbois E."/>
            <person name="Grewal S."/>
            <person name="Gyaltsen K."/>
            <person name="Hafez N."/>
            <person name="Hagos B."/>
            <person name="Hall J."/>
            <person name="Henson C."/>
            <person name="Hollinger A."/>
            <person name="Honan T."/>
            <person name="Huard M.D."/>
            <person name="Hughes L."/>
            <person name="Hurhula B."/>
            <person name="Husby M.E."/>
            <person name="Kamat A."/>
            <person name="Kanga B."/>
            <person name="Kashin S."/>
            <person name="Khazanovich D."/>
            <person name="Kisner P."/>
            <person name="Lance K."/>
            <person name="Lara M."/>
            <person name="Lee W."/>
            <person name="Lennon N."/>
            <person name="Letendre F."/>
            <person name="LeVine R."/>
            <person name="Lipovsky A."/>
            <person name="Liu X."/>
            <person name="Liu J."/>
            <person name="Liu S."/>
            <person name="Lokyitsang T."/>
            <person name="Lokyitsang Y."/>
            <person name="Lubonja R."/>
            <person name="Lui A."/>
            <person name="MacDonald P."/>
            <person name="Magnisalis V."/>
            <person name="Maru K."/>
            <person name="Matthews C."/>
            <person name="McCusker W."/>
            <person name="McDonough S."/>
            <person name="Mehta T."/>
            <person name="Meldrim J."/>
            <person name="Meneus L."/>
            <person name="Mihai O."/>
            <person name="Mihalev A."/>
            <person name="Mihova T."/>
            <person name="Mittelman R."/>
            <person name="Mlenga V."/>
            <person name="Montmayeur A."/>
            <person name="Mulrain L."/>
            <person name="Navidi A."/>
            <person name="Naylor J."/>
            <person name="Negash T."/>
            <person name="Nguyen T."/>
            <person name="Nguyen N."/>
            <person name="Nicol R."/>
            <person name="Norbu C."/>
            <person name="Norbu N."/>
            <person name="Novod N."/>
            <person name="O'Neill B."/>
            <person name="Osman S."/>
            <person name="Markiewicz E."/>
            <person name="Oyono O.L."/>
            <person name="Patti C."/>
            <person name="Phunkhang P."/>
            <person name="Pierre F."/>
            <person name="Priest M."/>
            <person name="Raghuraman S."/>
            <person name="Rege F."/>
            <person name="Reyes R."/>
            <person name="Rise C."/>
            <person name="Rogov P."/>
            <person name="Ross K."/>
            <person name="Ryan E."/>
            <person name="Settipalli S."/>
            <person name="Shea T."/>
            <person name="Sherpa N."/>
            <person name="Shi L."/>
            <person name="Shih D."/>
            <person name="Sparrow T."/>
            <person name="Spaulding J."/>
            <person name="Stalker J."/>
            <person name="Stange-Thomann N."/>
            <person name="Stavropoulos S."/>
            <person name="Stone C."/>
            <person name="Strader C."/>
            <person name="Tesfaye S."/>
            <person name="Thomson T."/>
            <person name="Thoulutsang Y."/>
            <person name="Thoulutsang D."/>
            <person name="Topham K."/>
            <person name="Topping I."/>
            <person name="Tsamla T."/>
            <person name="Vassiliev H."/>
            <person name="Vo A."/>
            <person name="Wangchuk T."/>
            <person name="Wangdi T."/>
            <person name="Weiand M."/>
            <person name="Wilkinson J."/>
            <person name="Wilson A."/>
            <person name="Yadav S."/>
            <person name="Young G."/>
            <person name="Yu Q."/>
            <person name="Zembek L."/>
            <person name="Zhong D."/>
            <person name="Zimmer A."/>
            <person name="Zwirko Z."/>
            <person name="Jaffe D.B."/>
            <person name="Alvarez P."/>
            <person name="Brockman W."/>
            <person name="Butler J."/>
            <person name="Chin C."/>
            <person name="Gnerre S."/>
            <person name="Grabherr M."/>
            <person name="Kleber M."/>
            <person name="Mauceli E."/>
            <person name="MacCallum I."/>
        </authorList>
    </citation>
    <scope>NUCLEOTIDE SEQUENCE [LARGE SCALE GENOMIC DNA]</scope>
    <source>
        <strain evidence="15">Tucson 14024-0371.13</strain>
    </source>
</reference>
<dbReference type="eggNOG" id="KOG2246">
    <property type="taxonomic scope" value="Eukaryota"/>
</dbReference>
<comment type="subcellular location">
    <subcellularLocation>
        <location evidence="1">Membrane</location>
        <topology evidence="1">Single-pass type II membrane protein</topology>
    </subcellularLocation>
</comment>
<evidence type="ECO:0000256" key="1">
    <source>
        <dbReference type="ARBA" id="ARBA00004606"/>
    </source>
</evidence>
<evidence type="ECO:0000256" key="9">
    <source>
        <dbReference type="ARBA" id="ARBA00022968"/>
    </source>
</evidence>
<evidence type="ECO:0000256" key="2">
    <source>
        <dbReference type="ARBA" id="ARBA00004922"/>
    </source>
</evidence>
<dbReference type="InterPro" id="IPR026050">
    <property type="entry name" value="C1GALT1/C1GALT1_chp1"/>
</dbReference>
<evidence type="ECO:0000256" key="5">
    <source>
        <dbReference type="ARBA" id="ARBA00022676"/>
    </source>
</evidence>
<dbReference type="Gene3D" id="3.90.550.50">
    <property type="match status" value="1"/>
</dbReference>